<dbReference type="InterPro" id="IPR007111">
    <property type="entry name" value="NACHT_NTPase"/>
</dbReference>
<dbReference type="PANTHER" id="PTHR10039">
    <property type="entry name" value="AMELOGENIN"/>
    <property type="match status" value="1"/>
</dbReference>
<reference evidence="4" key="2">
    <citation type="submission" date="2019-10" db="EMBL/GenBank/DDBJ databases">
        <authorList>
            <consortium name="NCBI Genome Project"/>
        </authorList>
    </citation>
    <scope>NUCLEOTIDE SEQUENCE</scope>
    <source>
        <strain evidence="4">NI907</strain>
    </source>
</reference>
<dbReference type="RefSeq" id="XP_030984073.1">
    <property type="nucleotide sequence ID" value="XM_031124532.1"/>
</dbReference>
<dbReference type="KEGG" id="pgri:PgNI_04487"/>
<organism evidence="3 4">
    <name type="scientific">Pyricularia grisea</name>
    <name type="common">Crabgrass-specific blast fungus</name>
    <name type="synonym">Magnaporthe grisea</name>
    <dbReference type="NCBI Taxonomy" id="148305"/>
    <lineage>
        <taxon>Eukaryota</taxon>
        <taxon>Fungi</taxon>
        <taxon>Dikarya</taxon>
        <taxon>Ascomycota</taxon>
        <taxon>Pezizomycotina</taxon>
        <taxon>Sordariomycetes</taxon>
        <taxon>Sordariomycetidae</taxon>
        <taxon>Magnaporthales</taxon>
        <taxon>Pyriculariaceae</taxon>
        <taxon>Pyricularia</taxon>
    </lineage>
</organism>
<accession>A0A6P8BA65</accession>
<dbReference type="Proteomes" id="UP000515153">
    <property type="component" value="Unplaced"/>
</dbReference>
<dbReference type="GeneID" id="41959441"/>
<dbReference type="SUPFAM" id="SSF81301">
    <property type="entry name" value="Nucleotidyltransferase"/>
    <property type="match status" value="1"/>
</dbReference>
<proteinExistence type="predicted"/>
<dbReference type="InterPro" id="IPR043519">
    <property type="entry name" value="NT_sf"/>
</dbReference>
<gene>
    <name evidence="4" type="ORF">PgNI_04487</name>
</gene>
<dbReference type="InterPro" id="IPR007685">
    <property type="entry name" value="RelA_SpoT"/>
</dbReference>
<dbReference type="InterPro" id="IPR027417">
    <property type="entry name" value="P-loop_NTPase"/>
</dbReference>
<keyword evidence="3" id="KW-1185">Reference proteome</keyword>
<reference evidence="4" key="1">
    <citation type="journal article" date="2019" name="Mol. Biol. Evol.">
        <title>Blast fungal genomes show frequent chromosomal changes, gene gains and losses, and effector gene turnover.</title>
        <authorList>
            <person name="Gomez Luciano L.B."/>
            <person name="Jason Tsai I."/>
            <person name="Chuma I."/>
            <person name="Tosa Y."/>
            <person name="Chen Y.H."/>
            <person name="Li J.Y."/>
            <person name="Li M.Y."/>
            <person name="Jade Lu M.Y."/>
            <person name="Nakayashiki H."/>
            <person name="Li W.H."/>
        </authorList>
    </citation>
    <scope>NUCLEOTIDE SEQUENCE</scope>
    <source>
        <strain evidence="4">NI907</strain>
    </source>
</reference>
<dbReference type="Pfam" id="PF04607">
    <property type="entry name" value="RelA_SpoT"/>
    <property type="match status" value="1"/>
</dbReference>
<sequence>MASALTRVGLPTRRRHTPANVILGAQETTGEDEKPLGNKIREFSEDWDEIEDVGDFFVDRLWPQLESDYQDMLVEAKRFLLLQLSKDRNVSGVASFVRARVKTAESIRKSIQRRSTNGNIVKPADIFFHVHDLVGLQVIVDTRGNVLKMTDFVADCFQKVPGKDVVRHELLRYDSTEGMSEFGAYEAYNHHVHLPDGYEVSRFTNVMLEIQITTVGEALFNILDHDINYKGCAGPLSAEQRAWLDSLKSAAKQVGLAMAQLTGRGHQESKLGEIYQLMCKMASGLKEKPRSNLLRSSFTDELRSLVPDGHGASEKEREKLVQSFRFPDLNRRRNMISETCPETYQWIFKRADQIKAQEMTDVYSESPCWPSFSDWIKSETCFFWISGKAGSGKSTLMNFILKSTRTRELLDQWKSGAVIISHFFWRAGSTLENSLMGMFCSLVYQLADQNTYVQNLIMARVSNWKKQQNPSDWNPGELSSLLDTIFTKSPCPIFVLIDGLDEISERKDRLDLMKALERFRGLRNVKVCVSSRPERFFEESFKNEQQLRLHDLTKGDMEKEASEILKDWSKKYEEQKVADLRKTLVCKAEGVFLWLHLAGLRLKEGFHRGDTMSELEQLLKALPVELHGLYEEMWLRVNEDKKSKQIGAHYINIMVQWNHIENISEYPVLLVAAAATFSGRQLLLDGSKAAFDLRIFLAHHEEVQRCIKNRCAGIFQVTKMDWIRNRVSFAGMDSLRDLEVHPIHRSVFDFFVDTEEGLKIRDFDTCSHDQTVTDILEGFLYLKYFRLVRDSTPLEKAVRIISQHTHIPRDLLGKYARLLEPLSPPKPDFSAHLLSWVLFRRHMNDYPEDEQSDSQHVQQCVQNCIQQCKQPKALASWISRETIGHQDKDLRDMLQGQGADIWARGVAGCNSELWRERRGEFSKDVVIYASAGALELFNIWTYGLPDKSEDKFEPLTFTTVDFEPGECIPFEFSYTETWSYLEGRGGPLLNEVEVCVDITLKLNLAFLAKLLKPWGFLSESFLSKASSVPSSVSLLLVEYNTGYNEDRVFLAPSDEHISDLLAEEIMRTPMPSRHDGPSTGPKAIRDSTLGTRKLIRDFFQRSNDQFEYIAGPRQHWLARHDCGYRMVKDLEPWERDELGMCFEGHFGLL</sequence>
<dbReference type="InterPro" id="IPR056884">
    <property type="entry name" value="NPHP3-like_N"/>
</dbReference>
<name>A0A6P8BA65_PYRGI</name>
<evidence type="ECO:0000256" key="1">
    <source>
        <dbReference type="ARBA" id="ARBA00022737"/>
    </source>
</evidence>
<evidence type="ECO:0000259" key="2">
    <source>
        <dbReference type="PROSITE" id="PS50837"/>
    </source>
</evidence>
<dbReference type="Pfam" id="PF24883">
    <property type="entry name" value="NPHP3_N"/>
    <property type="match status" value="1"/>
</dbReference>
<feature type="domain" description="NACHT" evidence="2">
    <location>
        <begin position="381"/>
        <end position="533"/>
    </location>
</feature>
<dbReference type="GO" id="GO:0015969">
    <property type="term" value="P:guanosine tetraphosphate metabolic process"/>
    <property type="evidence" value="ECO:0007669"/>
    <property type="project" value="InterPro"/>
</dbReference>
<dbReference type="PANTHER" id="PTHR10039:SF5">
    <property type="entry name" value="NACHT DOMAIN-CONTAINING PROTEIN"/>
    <property type="match status" value="1"/>
</dbReference>
<keyword evidence="1" id="KW-0677">Repeat</keyword>
<dbReference type="SUPFAM" id="SSF52540">
    <property type="entry name" value="P-loop containing nucleoside triphosphate hydrolases"/>
    <property type="match status" value="1"/>
</dbReference>
<evidence type="ECO:0000313" key="4">
    <source>
        <dbReference type="RefSeq" id="XP_030984073.1"/>
    </source>
</evidence>
<dbReference type="SMART" id="SM00954">
    <property type="entry name" value="RelA_SpoT"/>
    <property type="match status" value="1"/>
</dbReference>
<dbReference type="PROSITE" id="PS50837">
    <property type="entry name" value="NACHT"/>
    <property type="match status" value="1"/>
</dbReference>
<dbReference type="Gene3D" id="3.40.50.300">
    <property type="entry name" value="P-loop containing nucleotide triphosphate hydrolases"/>
    <property type="match status" value="1"/>
</dbReference>
<protein>
    <recommendedName>
        <fullName evidence="2">NACHT domain-containing protein</fullName>
    </recommendedName>
</protein>
<evidence type="ECO:0000313" key="3">
    <source>
        <dbReference type="Proteomes" id="UP000515153"/>
    </source>
</evidence>
<reference evidence="4" key="3">
    <citation type="submission" date="2025-08" db="UniProtKB">
        <authorList>
            <consortium name="RefSeq"/>
        </authorList>
    </citation>
    <scope>IDENTIFICATION</scope>
    <source>
        <strain evidence="4">NI907</strain>
    </source>
</reference>
<dbReference type="Gene3D" id="3.30.460.10">
    <property type="entry name" value="Beta Polymerase, domain 2"/>
    <property type="match status" value="1"/>
</dbReference>
<dbReference type="AlphaFoldDB" id="A0A6P8BA65"/>